<evidence type="ECO:0000313" key="7">
    <source>
        <dbReference type="Proteomes" id="UP000036958"/>
    </source>
</evidence>
<keyword evidence="3" id="KW-1133">Transmembrane helix</keyword>
<dbReference type="PATRIC" id="fig|1409788.3.peg.2049"/>
<evidence type="ECO:0008006" key="8">
    <source>
        <dbReference type="Google" id="ProtNLM"/>
    </source>
</evidence>
<feature type="region of interest" description="Disordered" evidence="5">
    <location>
        <begin position="29"/>
        <end position="120"/>
    </location>
</feature>
<reference evidence="7" key="1">
    <citation type="submission" date="2015-07" db="EMBL/GenBank/DDBJ databases">
        <title>Genome sequencing of Sunxiuqinia dokdonensis strain SK.</title>
        <authorList>
            <person name="Ahn S."/>
            <person name="Kim B.-C."/>
        </authorList>
    </citation>
    <scope>NUCLEOTIDE SEQUENCE [LARGE SCALE GENOMIC DNA]</scope>
    <source>
        <strain evidence="7">SK</strain>
    </source>
</reference>
<dbReference type="InterPro" id="IPR006260">
    <property type="entry name" value="TonB/TolA_C"/>
</dbReference>
<comment type="caution">
    <text evidence="6">The sequence shown here is derived from an EMBL/GenBank/DDBJ whole genome shotgun (WGS) entry which is preliminary data.</text>
</comment>
<keyword evidence="4" id="KW-0472">Membrane</keyword>
<proteinExistence type="predicted"/>
<name>A0A0L8V9K4_9BACT</name>
<organism evidence="6 7">
    <name type="scientific">Sunxiuqinia dokdonensis</name>
    <dbReference type="NCBI Taxonomy" id="1409788"/>
    <lineage>
        <taxon>Bacteria</taxon>
        <taxon>Pseudomonadati</taxon>
        <taxon>Bacteroidota</taxon>
        <taxon>Bacteroidia</taxon>
        <taxon>Marinilabiliales</taxon>
        <taxon>Prolixibacteraceae</taxon>
        <taxon>Sunxiuqinia</taxon>
    </lineage>
</organism>
<evidence type="ECO:0000256" key="5">
    <source>
        <dbReference type="SAM" id="MobiDB-lite"/>
    </source>
</evidence>
<evidence type="ECO:0000313" key="6">
    <source>
        <dbReference type="EMBL" id="KOH45119.1"/>
    </source>
</evidence>
<feature type="compositionally biased region" description="Polar residues" evidence="5">
    <location>
        <begin position="188"/>
        <end position="199"/>
    </location>
</feature>
<feature type="compositionally biased region" description="Basic and acidic residues" evidence="5">
    <location>
        <begin position="145"/>
        <end position="169"/>
    </location>
</feature>
<feature type="region of interest" description="Disordered" evidence="5">
    <location>
        <begin position="145"/>
        <end position="230"/>
    </location>
</feature>
<feature type="compositionally biased region" description="Basic and acidic residues" evidence="5">
    <location>
        <begin position="93"/>
        <end position="120"/>
    </location>
</feature>
<sequence>MIVLVLLLLFGFFTPLPLPGEEGILVNFGNSEQGSGPQEPAPSRQTSPPVVQEKKEVTPPPVTPPPPTPAASQPEVKEEVMTQDFEETVAIDAAKKKQAEEKKRLQEQENKKRQEELERQRKIEQEAQRQVELERQRQAELERQRLAEEAERQRKAEEERKRKEAEQQKIAEINNRASNAFGAGGAGTSDSESTGQGVTSSGGNQGSPNGSANSNNYMDGGGQGDGISYDLGGRLPINRIEPNHPGEEEGKVVVTIRVDKSGRVISAEAIARGSTISSAHYWKAAEEAARKTRFEEGPSAEAVQRGTIVYNFRLK</sequence>
<evidence type="ECO:0000256" key="2">
    <source>
        <dbReference type="ARBA" id="ARBA00022692"/>
    </source>
</evidence>
<evidence type="ECO:0000256" key="1">
    <source>
        <dbReference type="ARBA" id="ARBA00004167"/>
    </source>
</evidence>
<dbReference type="NCBIfam" id="TIGR01352">
    <property type="entry name" value="tonB_Cterm"/>
    <property type="match status" value="1"/>
</dbReference>
<dbReference type="STRING" id="1409788.NC99_19810"/>
<keyword evidence="7" id="KW-1185">Reference proteome</keyword>
<dbReference type="GO" id="GO:0016020">
    <property type="term" value="C:membrane"/>
    <property type="evidence" value="ECO:0007669"/>
    <property type="project" value="UniProtKB-SubCell"/>
</dbReference>
<feature type="compositionally biased region" description="Low complexity" evidence="5">
    <location>
        <begin position="206"/>
        <end position="216"/>
    </location>
</feature>
<gene>
    <name evidence="6" type="ORF">NC99_19810</name>
</gene>
<dbReference type="Proteomes" id="UP000036958">
    <property type="component" value="Unassembled WGS sequence"/>
</dbReference>
<feature type="compositionally biased region" description="Pro residues" evidence="5">
    <location>
        <begin position="58"/>
        <end position="69"/>
    </location>
</feature>
<accession>A0A0L8V9K4</accession>
<dbReference type="Gene3D" id="3.30.1150.10">
    <property type="match status" value="1"/>
</dbReference>
<keyword evidence="2" id="KW-0812">Transmembrane</keyword>
<dbReference type="EMBL" id="LGIA01000148">
    <property type="protein sequence ID" value="KOH45119.1"/>
    <property type="molecule type" value="Genomic_DNA"/>
</dbReference>
<comment type="subcellular location">
    <subcellularLocation>
        <location evidence="1">Membrane</location>
        <topology evidence="1">Single-pass membrane protein</topology>
    </subcellularLocation>
</comment>
<evidence type="ECO:0000256" key="4">
    <source>
        <dbReference type="ARBA" id="ARBA00023136"/>
    </source>
</evidence>
<evidence type="ECO:0000256" key="3">
    <source>
        <dbReference type="ARBA" id="ARBA00022989"/>
    </source>
</evidence>
<dbReference type="AlphaFoldDB" id="A0A0L8V9K4"/>
<protein>
    <recommendedName>
        <fullName evidence="8">TonB C-terminal domain-containing protein</fullName>
    </recommendedName>
</protein>